<keyword evidence="10" id="KW-1185">Reference proteome</keyword>
<dbReference type="GO" id="GO:0120159">
    <property type="term" value="F:rRNA pseudouridine synthase activity"/>
    <property type="evidence" value="ECO:0007669"/>
    <property type="project" value="UniProtKB-ARBA"/>
</dbReference>
<dbReference type="CDD" id="cd02869">
    <property type="entry name" value="PseudoU_synth_RluA_like"/>
    <property type="match status" value="1"/>
</dbReference>
<dbReference type="InterPro" id="IPR036986">
    <property type="entry name" value="S4_RNA-bd_sf"/>
</dbReference>
<dbReference type="InterPro" id="IPR006224">
    <property type="entry name" value="PsdUridine_synth_RluA-like_CS"/>
</dbReference>
<evidence type="ECO:0000256" key="1">
    <source>
        <dbReference type="ARBA" id="ARBA00000073"/>
    </source>
</evidence>
<dbReference type="EC" id="5.4.99.-" evidence="7"/>
<feature type="domain" description="RNA-binding S4" evidence="8">
    <location>
        <begin position="13"/>
        <end position="78"/>
    </location>
</feature>
<dbReference type="SUPFAM" id="SSF55174">
    <property type="entry name" value="Alpha-L RNA-binding motif"/>
    <property type="match status" value="1"/>
</dbReference>
<evidence type="ECO:0000256" key="3">
    <source>
        <dbReference type="ARBA" id="ARBA00022884"/>
    </source>
</evidence>
<keyword evidence="3 6" id="KW-0694">RNA-binding</keyword>
<accession>A0A7G9WCC0</accession>
<dbReference type="PANTHER" id="PTHR21600:SF44">
    <property type="entry name" value="RIBOSOMAL LARGE SUBUNIT PSEUDOURIDINE SYNTHASE D"/>
    <property type="match status" value="1"/>
</dbReference>
<dbReference type="PROSITE" id="PS50889">
    <property type="entry name" value="S4"/>
    <property type="match status" value="1"/>
</dbReference>
<dbReference type="InterPro" id="IPR002942">
    <property type="entry name" value="S4_RNA-bd"/>
</dbReference>
<gene>
    <name evidence="9" type="ORF">HYG86_16925</name>
</gene>
<evidence type="ECO:0000256" key="7">
    <source>
        <dbReference type="RuleBase" id="RU362028"/>
    </source>
</evidence>
<comment type="similarity">
    <text evidence="2 7">Belongs to the pseudouridine synthase RluA family.</text>
</comment>
<dbReference type="SMART" id="SM00363">
    <property type="entry name" value="S4"/>
    <property type="match status" value="1"/>
</dbReference>
<protein>
    <recommendedName>
        <fullName evidence="7">Pseudouridine synthase</fullName>
        <ecNumber evidence="7">5.4.99.-</ecNumber>
    </recommendedName>
</protein>
<dbReference type="EMBL" id="CP058559">
    <property type="protein sequence ID" value="QNO16332.1"/>
    <property type="molecule type" value="Genomic_DNA"/>
</dbReference>
<evidence type="ECO:0000313" key="10">
    <source>
        <dbReference type="Proteomes" id="UP000516160"/>
    </source>
</evidence>
<feature type="active site" evidence="5">
    <location>
        <position position="137"/>
    </location>
</feature>
<sequence>MYDEMEIIATENKRIDGYLADELQGISRSQIQKLIINGNVKVNGVIIYKVNHKLKPEDTVIVTIPDPEDSNVNPENIPLEIVYQDKDLAVINKPRGMVVHPAPGHSHGTMVNALLYHIKDLSTIGGVIRPGIVHRLDKDTSGLLVIAKNDAAHQDLSNQMKDRTTKKIYWAIAEGIIKEEKGVIHAPIARHPVDRQKMAVVTKGRTREAITHFNVLERFKNHTLVELKLETGRTHQIRVHLSYIGHPLLGDPTYGFKKQKFKSEGQILHAKTLGLTHPKTGQWMEWDSEIPLYFNNMIKKVSL</sequence>
<proteinExistence type="inferred from homology"/>
<dbReference type="InterPro" id="IPR006145">
    <property type="entry name" value="PsdUridine_synth_RsuA/RluA"/>
</dbReference>
<dbReference type="Gene3D" id="3.30.2350.10">
    <property type="entry name" value="Pseudouridine synthase"/>
    <property type="match status" value="1"/>
</dbReference>
<reference evidence="9 10" key="1">
    <citation type="submission" date="2020-07" db="EMBL/GenBank/DDBJ databases">
        <title>Alkalicella. sp. LB2 genome.</title>
        <authorList>
            <person name="Postec A."/>
            <person name="Quemeneur M."/>
        </authorList>
    </citation>
    <scope>NUCLEOTIDE SEQUENCE [LARGE SCALE GENOMIC DNA]</scope>
    <source>
        <strain evidence="9 10">LB2</strain>
    </source>
</reference>
<dbReference type="CDD" id="cd00165">
    <property type="entry name" value="S4"/>
    <property type="match status" value="1"/>
</dbReference>
<dbReference type="GO" id="GO:0003723">
    <property type="term" value="F:RNA binding"/>
    <property type="evidence" value="ECO:0007669"/>
    <property type="project" value="UniProtKB-KW"/>
</dbReference>
<evidence type="ECO:0000313" key="9">
    <source>
        <dbReference type="EMBL" id="QNO16332.1"/>
    </source>
</evidence>
<keyword evidence="4 7" id="KW-0413">Isomerase</keyword>
<comment type="catalytic activity">
    <reaction evidence="1 7">
        <text>a uridine in RNA = a pseudouridine in RNA</text>
        <dbReference type="Rhea" id="RHEA:48348"/>
        <dbReference type="Rhea" id="RHEA-COMP:12068"/>
        <dbReference type="Rhea" id="RHEA-COMP:12069"/>
        <dbReference type="ChEBI" id="CHEBI:65314"/>
        <dbReference type="ChEBI" id="CHEBI:65315"/>
    </reaction>
</comment>
<dbReference type="Gene3D" id="3.10.290.10">
    <property type="entry name" value="RNA-binding S4 domain"/>
    <property type="match status" value="1"/>
</dbReference>
<organism evidence="9 10">
    <name type="scientific">Alkalicella caledoniensis</name>
    <dbReference type="NCBI Taxonomy" id="2731377"/>
    <lineage>
        <taxon>Bacteria</taxon>
        <taxon>Bacillati</taxon>
        <taxon>Bacillota</taxon>
        <taxon>Clostridia</taxon>
        <taxon>Eubacteriales</taxon>
        <taxon>Proteinivoracaceae</taxon>
        <taxon>Alkalicella</taxon>
    </lineage>
</organism>
<dbReference type="RefSeq" id="WP_213166724.1">
    <property type="nucleotide sequence ID" value="NZ_CP058559.1"/>
</dbReference>
<dbReference type="PANTHER" id="PTHR21600">
    <property type="entry name" value="MITOCHONDRIAL RNA PSEUDOURIDINE SYNTHASE"/>
    <property type="match status" value="1"/>
</dbReference>
<dbReference type="InterPro" id="IPR020103">
    <property type="entry name" value="PsdUridine_synth_cat_dom_sf"/>
</dbReference>
<dbReference type="Pfam" id="PF01479">
    <property type="entry name" value="S4"/>
    <property type="match status" value="1"/>
</dbReference>
<dbReference type="Proteomes" id="UP000516160">
    <property type="component" value="Chromosome"/>
</dbReference>
<evidence type="ECO:0000256" key="2">
    <source>
        <dbReference type="ARBA" id="ARBA00010876"/>
    </source>
</evidence>
<comment type="function">
    <text evidence="7">Responsible for synthesis of pseudouridine from uracil.</text>
</comment>
<dbReference type="NCBIfam" id="TIGR00005">
    <property type="entry name" value="rluA_subfam"/>
    <property type="match status" value="1"/>
</dbReference>
<evidence type="ECO:0000259" key="8">
    <source>
        <dbReference type="SMART" id="SM00363"/>
    </source>
</evidence>
<dbReference type="InterPro" id="IPR050188">
    <property type="entry name" value="RluA_PseudoU_synthase"/>
</dbReference>
<evidence type="ECO:0000256" key="6">
    <source>
        <dbReference type="PROSITE-ProRule" id="PRU00182"/>
    </source>
</evidence>
<dbReference type="FunFam" id="3.30.2350.10:FF:000006">
    <property type="entry name" value="Pseudouridine synthase"/>
    <property type="match status" value="1"/>
</dbReference>
<dbReference type="Pfam" id="PF00849">
    <property type="entry name" value="PseudoU_synth_2"/>
    <property type="match status" value="1"/>
</dbReference>
<dbReference type="PROSITE" id="PS01129">
    <property type="entry name" value="PSI_RLU"/>
    <property type="match status" value="1"/>
</dbReference>
<dbReference type="InterPro" id="IPR006225">
    <property type="entry name" value="PsdUridine_synth_RluC/D"/>
</dbReference>
<dbReference type="GO" id="GO:0000455">
    <property type="term" value="P:enzyme-directed rRNA pseudouridine synthesis"/>
    <property type="evidence" value="ECO:0007669"/>
    <property type="project" value="TreeGrafter"/>
</dbReference>
<dbReference type="KEGG" id="acae:HYG86_16925"/>
<name>A0A7G9WCC0_ALKCA</name>
<dbReference type="SUPFAM" id="SSF55120">
    <property type="entry name" value="Pseudouridine synthase"/>
    <property type="match status" value="1"/>
</dbReference>
<dbReference type="AlphaFoldDB" id="A0A7G9WCC0"/>
<evidence type="ECO:0000256" key="5">
    <source>
        <dbReference type="PIRSR" id="PIRSR606225-1"/>
    </source>
</evidence>
<evidence type="ECO:0000256" key="4">
    <source>
        <dbReference type="ARBA" id="ARBA00023235"/>
    </source>
</evidence>